<dbReference type="RefSeq" id="WP_055287376.1">
    <property type="nucleotide sequence ID" value="NZ_CYYP01000018.1"/>
</dbReference>
<name>A0A174FPG7_9ACTN</name>
<accession>A0A174FPG7</accession>
<feature type="region of interest" description="Disordered" evidence="1">
    <location>
        <begin position="1"/>
        <end position="31"/>
    </location>
</feature>
<dbReference type="EMBL" id="CYYP01000018">
    <property type="protein sequence ID" value="CUO50768.1"/>
    <property type="molecule type" value="Genomic_DNA"/>
</dbReference>
<evidence type="ECO:0000313" key="3">
    <source>
        <dbReference type="Proteomes" id="UP000095468"/>
    </source>
</evidence>
<protein>
    <submittedName>
        <fullName evidence="2">Uncharacterized protein</fullName>
    </submittedName>
</protein>
<sequence>MSTSSYKPQKGRGLPWPLDTDAPSVADQAETPSEMEAALDVRQDEIAKREILSGINRPSYDSLFAVAKNRVQLAILIMICSFQTSKGPNRKDANGKELTKGLFMRQDKLEKKSVRLNRLYRKLWASWLIEASS</sequence>
<dbReference type="AlphaFoldDB" id="A0A174FPG7"/>
<organism evidence="2 3">
    <name type="scientific">Collinsella aerofaciens</name>
    <dbReference type="NCBI Taxonomy" id="74426"/>
    <lineage>
        <taxon>Bacteria</taxon>
        <taxon>Bacillati</taxon>
        <taxon>Actinomycetota</taxon>
        <taxon>Coriobacteriia</taxon>
        <taxon>Coriobacteriales</taxon>
        <taxon>Coriobacteriaceae</taxon>
        <taxon>Collinsella</taxon>
    </lineage>
</organism>
<evidence type="ECO:0000256" key="1">
    <source>
        <dbReference type="SAM" id="MobiDB-lite"/>
    </source>
</evidence>
<evidence type="ECO:0000313" key="2">
    <source>
        <dbReference type="EMBL" id="CUO50768.1"/>
    </source>
</evidence>
<dbReference type="Proteomes" id="UP000095468">
    <property type="component" value="Unassembled WGS sequence"/>
</dbReference>
<gene>
    <name evidence="2" type="ORF">ERS852381_01723</name>
</gene>
<proteinExistence type="predicted"/>
<reference evidence="2 3" key="1">
    <citation type="submission" date="2015-09" db="EMBL/GenBank/DDBJ databases">
        <authorList>
            <consortium name="Pathogen Informatics"/>
        </authorList>
    </citation>
    <scope>NUCLEOTIDE SEQUENCE [LARGE SCALE GENOMIC DNA]</scope>
    <source>
        <strain evidence="2 3">2789STDY5608823</strain>
    </source>
</reference>